<dbReference type="PROSITE" id="PS00108">
    <property type="entry name" value="PROTEIN_KINASE_ST"/>
    <property type="match status" value="1"/>
</dbReference>
<dbReference type="Pfam" id="PF00069">
    <property type="entry name" value="Pkinase"/>
    <property type="match status" value="1"/>
</dbReference>
<reference evidence="4" key="3">
    <citation type="submission" date="2025-08" db="UniProtKB">
        <authorList>
            <consortium name="RefSeq"/>
        </authorList>
    </citation>
    <scope>IDENTIFICATION</scope>
    <source>
        <strain evidence="4">NI907</strain>
    </source>
</reference>
<dbReference type="InterPro" id="IPR052751">
    <property type="entry name" value="Plant_MAPKKK"/>
</dbReference>
<reference evidence="4" key="1">
    <citation type="journal article" date="2019" name="Mol. Biol. Evol.">
        <title>Blast fungal genomes show frequent chromosomal changes, gene gains and losses, and effector gene turnover.</title>
        <authorList>
            <person name="Gomez Luciano L.B."/>
            <person name="Jason Tsai I."/>
            <person name="Chuma I."/>
            <person name="Tosa Y."/>
            <person name="Chen Y.H."/>
            <person name="Li J.Y."/>
            <person name="Li M.Y."/>
            <person name="Jade Lu M.Y."/>
            <person name="Nakayashiki H."/>
            <person name="Li W.H."/>
        </authorList>
    </citation>
    <scope>NUCLEOTIDE SEQUENCE</scope>
    <source>
        <strain evidence="4">NI907</strain>
    </source>
</reference>
<dbReference type="GeneID" id="41959084"/>
<name>A0A6P8BAD1_PYRGI</name>
<dbReference type="RefSeq" id="XP_030984130.1">
    <property type="nucleotide sequence ID" value="XM_031124175.1"/>
</dbReference>
<dbReference type="Proteomes" id="UP000515153">
    <property type="component" value="Unplaced"/>
</dbReference>
<dbReference type="Gene3D" id="1.10.510.10">
    <property type="entry name" value="Transferase(Phosphotransferase) domain 1"/>
    <property type="match status" value="1"/>
</dbReference>
<feature type="domain" description="Protein kinase" evidence="2">
    <location>
        <begin position="158"/>
        <end position="490"/>
    </location>
</feature>
<evidence type="ECO:0000256" key="1">
    <source>
        <dbReference type="SAM" id="MobiDB-lite"/>
    </source>
</evidence>
<proteinExistence type="predicted"/>
<evidence type="ECO:0000259" key="2">
    <source>
        <dbReference type="PROSITE" id="PS50011"/>
    </source>
</evidence>
<evidence type="ECO:0000313" key="4">
    <source>
        <dbReference type="RefSeq" id="XP_030984130.1"/>
    </source>
</evidence>
<evidence type="ECO:0000313" key="3">
    <source>
        <dbReference type="Proteomes" id="UP000515153"/>
    </source>
</evidence>
<dbReference type="PROSITE" id="PS50011">
    <property type="entry name" value="PROTEIN_KINASE_DOM"/>
    <property type="match status" value="1"/>
</dbReference>
<dbReference type="GO" id="GO:0005524">
    <property type="term" value="F:ATP binding"/>
    <property type="evidence" value="ECO:0007669"/>
    <property type="project" value="InterPro"/>
</dbReference>
<sequence length="820" mass="92778">MPDYAYKLSIAFKNWATSPEPRRNGVVIDRHLGDTPRPFIPAIELQRWWTKERIDCFRKALRLEKDMLSGQYLVITSILILMGDRFCTHLKKRLEYFYRFRAGELTFPLSKDVVNCIFPDNEREDGESFHREQLLFSPVGIETGLWDQQLGSDLTLHLKFISVLRDGGNHSPTISKYARYDGSKPSDKDFLVIKIFPPGPPTATFEDEARLYRELRLKSQRGKKPSDFFLLCHGIFEQNNHRGIILEYATGGSLLDYFNNNPEPLNNAHDRYQFYAALLDIPMAIRALSIMGYVHQDIKPGNIFVFCDDPRFGSVPKADGTRKIRLKLGDYGLSSRLIFNEGSQPHSRDRGGDLTYSAPELLVQEEEFRDFKMKFTVAAEVWAVGCVMLDSIIWAVRGNASRVGFADKRKNEIQTLHRVLAKRGYTYVFHDGEKILKTVRKVEDKILRGMCNCDKWTKGLVGTVLKKVLLPQPEARLAIEDIAKELRAVLDSWKPPPPDEGPSSPKHHSPNTSAMATTLPVNATDLDVQNDEAVAVGDVPPVHPATTHNSQLPCKHPGVKANDLDTFHSTGKKHDPGNKISRFLRDVEETFESHNHVLVIDDSAGMWEMKSDVRKVVRAITYAVKNAANGSIKVYFTSNPTKHHQVTNVKGVRKVLGHWQQNNNSNGMAPTLKHVLKGVKENITSDDDRKSFLSSLFESSTSRPVRTSILVLTDGIWGDRNRDRGLCDVDERIRDFVDGLPEISKAYKFVYAAIQFISFGKSDVGQERLSFLKDQLGLRVDMVDTKSHEDPLWSILVGAFDRAGDAEPVAWKASDWTSLL</sequence>
<accession>A0A6P8BAD1</accession>
<dbReference type="SMART" id="SM00220">
    <property type="entry name" value="S_TKc"/>
    <property type="match status" value="1"/>
</dbReference>
<dbReference type="GO" id="GO:0007165">
    <property type="term" value="P:signal transduction"/>
    <property type="evidence" value="ECO:0007669"/>
    <property type="project" value="TreeGrafter"/>
</dbReference>
<dbReference type="AlphaFoldDB" id="A0A6P8BAD1"/>
<reference evidence="4" key="2">
    <citation type="submission" date="2019-10" db="EMBL/GenBank/DDBJ databases">
        <authorList>
            <consortium name="NCBI Genome Project"/>
        </authorList>
    </citation>
    <scope>NUCLEOTIDE SEQUENCE</scope>
    <source>
        <strain evidence="4">NI907</strain>
    </source>
</reference>
<dbReference type="PANTHER" id="PTHR48011">
    <property type="entry name" value="CCR4-NOT TRANSCRIPTIONAL COMPLEX SUBUNIT CAF120-RELATED"/>
    <property type="match status" value="1"/>
</dbReference>
<dbReference type="KEGG" id="pgri:PgNI_04124"/>
<dbReference type="CDD" id="cd00180">
    <property type="entry name" value="PKc"/>
    <property type="match status" value="1"/>
</dbReference>
<dbReference type="PANTHER" id="PTHR48011:SF86">
    <property type="entry name" value="MITOGEN-ACTIVATED PROTEIN KINASE 4-LIKE"/>
    <property type="match status" value="1"/>
</dbReference>
<dbReference type="InterPro" id="IPR000719">
    <property type="entry name" value="Prot_kinase_dom"/>
</dbReference>
<gene>
    <name evidence="4" type="ORF">PgNI_04124</name>
</gene>
<dbReference type="GO" id="GO:0051094">
    <property type="term" value="P:positive regulation of developmental process"/>
    <property type="evidence" value="ECO:0007669"/>
    <property type="project" value="UniProtKB-ARBA"/>
</dbReference>
<dbReference type="SUPFAM" id="SSF56112">
    <property type="entry name" value="Protein kinase-like (PK-like)"/>
    <property type="match status" value="1"/>
</dbReference>
<dbReference type="GO" id="GO:0004672">
    <property type="term" value="F:protein kinase activity"/>
    <property type="evidence" value="ECO:0007669"/>
    <property type="project" value="InterPro"/>
</dbReference>
<dbReference type="InterPro" id="IPR008271">
    <property type="entry name" value="Ser/Thr_kinase_AS"/>
</dbReference>
<keyword evidence="3" id="KW-1185">Reference proteome</keyword>
<feature type="region of interest" description="Disordered" evidence="1">
    <location>
        <begin position="491"/>
        <end position="515"/>
    </location>
</feature>
<dbReference type="InterPro" id="IPR011009">
    <property type="entry name" value="Kinase-like_dom_sf"/>
</dbReference>
<protein>
    <recommendedName>
        <fullName evidence="2">Protein kinase domain-containing protein</fullName>
    </recommendedName>
</protein>
<organism evidence="3 4">
    <name type="scientific">Pyricularia grisea</name>
    <name type="common">Crabgrass-specific blast fungus</name>
    <name type="synonym">Magnaporthe grisea</name>
    <dbReference type="NCBI Taxonomy" id="148305"/>
    <lineage>
        <taxon>Eukaryota</taxon>
        <taxon>Fungi</taxon>
        <taxon>Dikarya</taxon>
        <taxon>Ascomycota</taxon>
        <taxon>Pezizomycotina</taxon>
        <taxon>Sordariomycetes</taxon>
        <taxon>Sordariomycetidae</taxon>
        <taxon>Magnaporthales</taxon>
        <taxon>Pyriculariaceae</taxon>
        <taxon>Pyricularia</taxon>
    </lineage>
</organism>